<accession>X0XJ06</accession>
<feature type="region of interest" description="Disordered" evidence="1">
    <location>
        <begin position="82"/>
        <end position="116"/>
    </location>
</feature>
<feature type="non-terminal residue" evidence="2">
    <location>
        <position position="1"/>
    </location>
</feature>
<protein>
    <submittedName>
        <fullName evidence="2">Uncharacterized protein</fullName>
    </submittedName>
</protein>
<name>X0XJ06_9ZZZZ</name>
<dbReference type="AlphaFoldDB" id="X0XJ06"/>
<gene>
    <name evidence="2" type="ORF">S01H1_74246</name>
</gene>
<evidence type="ECO:0000313" key="2">
    <source>
        <dbReference type="EMBL" id="GAG35347.1"/>
    </source>
</evidence>
<comment type="caution">
    <text evidence="2">The sequence shown here is derived from an EMBL/GenBank/DDBJ whole genome shotgun (WGS) entry which is preliminary data.</text>
</comment>
<organism evidence="2">
    <name type="scientific">marine sediment metagenome</name>
    <dbReference type="NCBI Taxonomy" id="412755"/>
    <lineage>
        <taxon>unclassified sequences</taxon>
        <taxon>metagenomes</taxon>
        <taxon>ecological metagenomes</taxon>
    </lineage>
</organism>
<proteinExistence type="predicted"/>
<reference evidence="2" key="1">
    <citation type="journal article" date="2014" name="Front. Microbiol.">
        <title>High frequency of phylogenetically diverse reductive dehalogenase-homologous genes in deep subseafloor sedimentary metagenomes.</title>
        <authorList>
            <person name="Kawai M."/>
            <person name="Futagami T."/>
            <person name="Toyoda A."/>
            <person name="Takaki Y."/>
            <person name="Nishi S."/>
            <person name="Hori S."/>
            <person name="Arai W."/>
            <person name="Tsubouchi T."/>
            <person name="Morono Y."/>
            <person name="Uchiyama I."/>
            <person name="Ito T."/>
            <person name="Fujiyama A."/>
            <person name="Inagaki F."/>
            <person name="Takami H."/>
        </authorList>
    </citation>
    <scope>NUCLEOTIDE SEQUENCE</scope>
    <source>
        <strain evidence="2">Expedition CK06-06</strain>
    </source>
</reference>
<sequence length="230" mass="26950">KKMTMKKHNEETKNIIAEREFNRRKLERDLINQNIAERDRIRLEKQQWEEDGKAGTYSPEKAAQILADKVEADKLLFIEKEQSRKEKKAEKIEAKRLEDEKLEDEKRVREEETRKAKEAEDAEIKRKAIEEKERLEVIRIEQEKQKALEAAEKAKKARLLKEVEEAKQAAIEAQQTLNKSFENYVDAIDDVPPAWIHAYEEATGKKAIWRGEITQGFKAYIEDNGFLEGG</sequence>
<evidence type="ECO:0000256" key="1">
    <source>
        <dbReference type="SAM" id="MobiDB-lite"/>
    </source>
</evidence>
<dbReference type="EMBL" id="BARS01049656">
    <property type="protein sequence ID" value="GAG35347.1"/>
    <property type="molecule type" value="Genomic_DNA"/>
</dbReference>